<keyword evidence="3" id="KW-1185">Reference proteome</keyword>
<evidence type="ECO:0000313" key="3">
    <source>
        <dbReference type="Proteomes" id="UP000534783"/>
    </source>
</evidence>
<organism evidence="2 3">
    <name type="scientific">Candidatus Manganitrophus noduliformans</name>
    <dbReference type="NCBI Taxonomy" id="2606439"/>
    <lineage>
        <taxon>Bacteria</taxon>
        <taxon>Pseudomonadati</taxon>
        <taxon>Nitrospirota</taxon>
        <taxon>Nitrospiria</taxon>
        <taxon>Candidatus Troglogloeales</taxon>
        <taxon>Candidatus Manganitrophaceae</taxon>
        <taxon>Candidatus Manganitrophus</taxon>
    </lineage>
</organism>
<gene>
    <name evidence="2" type="ORF">MNODULE_03505</name>
</gene>
<dbReference type="Pfam" id="PF13524">
    <property type="entry name" value="Glyco_trans_1_2"/>
    <property type="match status" value="1"/>
</dbReference>
<comment type="caution">
    <text evidence="2">The sequence shown here is derived from an EMBL/GenBank/DDBJ whole genome shotgun (WGS) entry which is preliminary data.</text>
</comment>
<dbReference type="Proteomes" id="UP000534783">
    <property type="component" value="Unassembled WGS sequence"/>
</dbReference>
<dbReference type="RefSeq" id="WP_168058094.1">
    <property type="nucleotide sequence ID" value="NZ_VTOW01000001.1"/>
</dbReference>
<evidence type="ECO:0000259" key="1">
    <source>
        <dbReference type="Pfam" id="PF13524"/>
    </source>
</evidence>
<dbReference type="InterPro" id="IPR055259">
    <property type="entry name" value="YkvP/CgeB_Glyco_trans-like"/>
</dbReference>
<dbReference type="GO" id="GO:0016740">
    <property type="term" value="F:transferase activity"/>
    <property type="evidence" value="ECO:0007669"/>
    <property type="project" value="UniProtKB-KW"/>
</dbReference>
<accession>A0A7X6DMG0</accession>
<name>A0A7X6DMG0_9BACT</name>
<keyword evidence="2" id="KW-0808">Transferase</keyword>
<sequence>MRIVLFYHSLISDWNHGNAHFLRGVAGELIARGHELRIFEPRDGWSLRSLLAEQGPAAIDRFQRAYPGLRSAFYDPAAIDLDEALDGADLVVVHEWNPPELVGRIGQHRARSRGYRLLFHDTHHRSVTAPEEVARYDLAHYDGVLAYGRVIRDLYLSRGWAAAAWTWHEAADTRLFRPIKGKREGDLVWIGNWGDNERTEELHTFLLEPVKALGLNARVHGVRYPEEGRRALTEAGIGYAGWLPNDEVPEVFARFRVTVHIPRRPYVRALPGIPTIRPFEALACGIPLISTPWDDSEALFTPGADFLVARTGEEMKRHLKMLLNDRSSAEALAAHGRVTILARHTCAHRVDQLLTIFAGLNLPEEKEVSA</sequence>
<proteinExistence type="predicted"/>
<evidence type="ECO:0000313" key="2">
    <source>
        <dbReference type="EMBL" id="NKE69812.1"/>
    </source>
</evidence>
<dbReference type="EMBL" id="VTOW01000001">
    <property type="protein sequence ID" value="NKE69812.1"/>
    <property type="molecule type" value="Genomic_DNA"/>
</dbReference>
<dbReference type="SUPFAM" id="SSF53756">
    <property type="entry name" value="UDP-Glycosyltransferase/glycogen phosphorylase"/>
    <property type="match status" value="1"/>
</dbReference>
<dbReference type="CDD" id="cd03801">
    <property type="entry name" value="GT4_PimA-like"/>
    <property type="match status" value="1"/>
</dbReference>
<reference evidence="2 3" key="1">
    <citation type="journal article" date="2020" name="Nature">
        <title>Bacterial chemolithoautotrophy via manganese oxidation.</title>
        <authorList>
            <person name="Yu H."/>
            <person name="Leadbetter J.R."/>
        </authorList>
    </citation>
    <scope>NUCLEOTIDE SEQUENCE [LARGE SCALE GENOMIC DNA]</scope>
    <source>
        <strain evidence="2 3">Mn-1</strain>
    </source>
</reference>
<dbReference type="AlphaFoldDB" id="A0A7X6DMG0"/>
<dbReference type="Gene3D" id="3.40.50.2000">
    <property type="entry name" value="Glycogen Phosphorylase B"/>
    <property type="match status" value="2"/>
</dbReference>
<protein>
    <submittedName>
        <fullName evidence="2">Glycosyltransferase</fullName>
    </submittedName>
</protein>
<feature type="domain" description="Spore protein YkvP/CgeB glycosyl transferase-like" evidence="1">
    <location>
        <begin position="204"/>
        <end position="354"/>
    </location>
</feature>